<evidence type="ECO:0000313" key="1">
    <source>
        <dbReference type="EMBL" id="KAF7823764.1"/>
    </source>
</evidence>
<evidence type="ECO:0000313" key="2">
    <source>
        <dbReference type="Proteomes" id="UP000634136"/>
    </source>
</evidence>
<organism evidence="1 2">
    <name type="scientific">Senna tora</name>
    <dbReference type="NCBI Taxonomy" id="362788"/>
    <lineage>
        <taxon>Eukaryota</taxon>
        <taxon>Viridiplantae</taxon>
        <taxon>Streptophyta</taxon>
        <taxon>Embryophyta</taxon>
        <taxon>Tracheophyta</taxon>
        <taxon>Spermatophyta</taxon>
        <taxon>Magnoliopsida</taxon>
        <taxon>eudicotyledons</taxon>
        <taxon>Gunneridae</taxon>
        <taxon>Pentapetalae</taxon>
        <taxon>rosids</taxon>
        <taxon>fabids</taxon>
        <taxon>Fabales</taxon>
        <taxon>Fabaceae</taxon>
        <taxon>Caesalpinioideae</taxon>
        <taxon>Cassia clade</taxon>
        <taxon>Senna</taxon>
    </lineage>
</organism>
<keyword evidence="2" id="KW-1185">Reference proteome</keyword>
<reference evidence="1" key="1">
    <citation type="submission" date="2020-09" db="EMBL/GenBank/DDBJ databases">
        <title>Genome-Enabled Discovery of Anthraquinone Biosynthesis in Senna tora.</title>
        <authorList>
            <person name="Kang S.-H."/>
            <person name="Pandey R.P."/>
            <person name="Lee C.-M."/>
            <person name="Sim J.-S."/>
            <person name="Jeong J.-T."/>
            <person name="Choi B.-S."/>
            <person name="Jung M."/>
            <person name="Ginzburg D."/>
            <person name="Zhao K."/>
            <person name="Won S.Y."/>
            <person name="Oh T.-J."/>
            <person name="Yu Y."/>
            <person name="Kim N.-H."/>
            <person name="Lee O.R."/>
            <person name="Lee T.-H."/>
            <person name="Bashyal P."/>
            <person name="Kim T.-S."/>
            <person name="Lee W.-H."/>
            <person name="Kawkins C."/>
            <person name="Kim C.-K."/>
            <person name="Kim J.S."/>
            <person name="Ahn B.O."/>
            <person name="Rhee S.Y."/>
            <person name="Sohng J.K."/>
        </authorList>
    </citation>
    <scope>NUCLEOTIDE SEQUENCE</scope>
    <source>
        <tissue evidence="1">Leaf</tissue>
    </source>
</reference>
<comment type="caution">
    <text evidence="1">The sequence shown here is derived from an EMBL/GenBank/DDBJ whole genome shotgun (WGS) entry which is preliminary data.</text>
</comment>
<sequence length="75" mass="8560">MARLHRRLVLSCCGDFRCDSSSSLRLPSGGVRWTLPICIRSRVTSLPKRVMHVRVTQSSRMASILPLFANDPYHY</sequence>
<gene>
    <name evidence="1" type="ORF">G2W53_021908</name>
</gene>
<accession>A0A834TM35</accession>
<dbReference type="AlphaFoldDB" id="A0A834TM35"/>
<dbReference type="EMBL" id="JAAIUW010000007">
    <property type="protein sequence ID" value="KAF7823764.1"/>
    <property type="molecule type" value="Genomic_DNA"/>
</dbReference>
<dbReference type="Proteomes" id="UP000634136">
    <property type="component" value="Unassembled WGS sequence"/>
</dbReference>
<name>A0A834TM35_9FABA</name>
<protein>
    <submittedName>
        <fullName evidence="1">Uncharacterized protein</fullName>
    </submittedName>
</protein>
<proteinExistence type="predicted"/>